<dbReference type="OrthoDB" id="1750606at2759"/>
<feature type="domain" description="DUF4283" evidence="2">
    <location>
        <begin position="97"/>
        <end position="176"/>
    </location>
</feature>
<dbReference type="Proteomes" id="UP001153555">
    <property type="component" value="Unassembled WGS sequence"/>
</dbReference>
<evidence type="ECO:0000313" key="4">
    <source>
        <dbReference type="Proteomes" id="UP001153555"/>
    </source>
</evidence>
<name>A0A9N7RRD0_STRHE</name>
<sequence>MSALQFGFSRWKIHGVNGVVFSAFFLCLGFPVLLSVVFLLSGLGFLCQVLRLPGLSLSSAAGTMEDDLTDKLKKFWLSDKECSGLVVDDEDFVTGLEECQLSLTEKIFGEKRVNFSGLKATLSNIWITEQQFSIRNIGPNLFQFIFNLAEDKDKILHGKTWSFDGQYLLLKEWSPTSPNFNAEDEKIKIWVQVHNLPLYWITDAIGVNIGKVIGKVLDVK</sequence>
<keyword evidence="4" id="KW-1185">Reference proteome</keyword>
<evidence type="ECO:0000256" key="1">
    <source>
        <dbReference type="SAM" id="Phobius"/>
    </source>
</evidence>
<accession>A0A9N7RRD0</accession>
<dbReference type="Pfam" id="PF14111">
    <property type="entry name" value="DUF4283"/>
    <property type="match status" value="1"/>
</dbReference>
<evidence type="ECO:0000259" key="2">
    <source>
        <dbReference type="Pfam" id="PF14111"/>
    </source>
</evidence>
<dbReference type="InterPro" id="IPR025558">
    <property type="entry name" value="DUF4283"/>
</dbReference>
<keyword evidence="1" id="KW-0812">Transmembrane</keyword>
<organism evidence="3 4">
    <name type="scientific">Striga hermonthica</name>
    <name type="common">Purple witchweed</name>
    <name type="synonym">Buchnera hermonthica</name>
    <dbReference type="NCBI Taxonomy" id="68872"/>
    <lineage>
        <taxon>Eukaryota</taxon>
        <taxon>Viridiplantae</taxon>
        <taxon>Streptophyta</taxon>
        <taxon>Embryophyta</taxon>
        <taxon>Tracheophyta</taxon>
        <taxon>Spermatophyta</taxon>
        <taxon>Magnoliopsida</taxon>
        <taxon>eudicotyledons</taxon>
        <taxon>Gunneridae</taxon>
        <taxon>Pentapetalae</taxon>
        <taxon>asterids</taxon>
        <taxon>lamiids</taxon>
        <taxon>Lamiales</taxon>
        <taxon>Orobanchaceae</taxon>
        <taxon>Buchnereae</taxon>
        <taxon>Striga</taxon>
    </lineage>
</organism>
<reference evidence="3" key="1">
    <citation type="submission" date="2019-12" db="EMBL/GenBank/DDBJ databases">
        <authorList>
            <person name="Scholes J."/>
        </authorList>
    </citation>
    <scope>NUCLEOTIDE SEQUENCE</scope>
</reference>
<dbReference type="PANTHER" id="PTHR31286:SF178">
    <property type="entry name" value="DUF4283 DOMAIN-CONTAINING PROTEIN"/>
    <property type="match status" value="1"/>
</dbReference>
<gene>
    <name evidence="3" type="ORF">SHERM_00621</name>
</gene>
<keyword evidence="1" id="KW-0472">Membrane</keyword>
<comment type="caution">
    <text evidence="3">The sequence shown here is derived from an EMBL/GenBank/DDBJ whole genome shotgun (WGS) entry which is preliminary data.</text>
</comment>
<dbReference type="EMBL" id="CACSLK010034236">
    <property type="protein sequence ID" value="CAA0841604.1"/>
    <property type="molecule type" value="Genomic_DNA"/>
</dbReference>
<feature type="transmembrane region" description="Helical" evidence="1">
    <location>
        <begin position="20"/>
        <end position="46"/>
    </location>
</feature>
<dbReference type="AlphaFoldDB" id="A0A9N7RRD0"/>
<proteinExistence type="predicted"/>
<evidence type="ECO:0000313" key="3">
    <source>
        <dbReference type="EMBL" id="CAA0841604.1"/>
    </source>
</evidence>
<dbReference type="InterPro" id="IPR040256">
    <property type="entry name" value="At4g02000-like"/>
</dbReference>
<keyword evidence="1" id="KW-1133">Transmembrane helix</keyword>
<protein>
    <recommendedName>
        <fullName evidence="2">DUF4283 domain-containing protein</fullName>
    </recommendedName>
</protein>
<dbReference type="PANTHER" id="PTHR31286">
    <property type="entry name" value="GLYCINE-RICH CELL WALL STRUCTURAL PROTEIN 1.8-LIKE"/>
    <property type="match status" value="1"/>
</dbReference>